<evidence type="ECO:0000256" key="5">
    <source>
        <dbReference type="ARBA" id="ARBA00015413"/>
    </source>
</evidence>
<dbReference type="CDD" id="cd10524">
    <property type="entry name" value="SET_Suv4-20-like"/>
    <property type="match status" value="1"/>
</dbReference>
<reference evidence="17 18" key="1">
    <citation type="submission" date="2024-02" db="EMBL/GenBank/DDBJ databases">
        <title>De novo assembly and annotation of 12 fungi associated with fruit tree decline syndrome in Ontario, Canada.</title>
        <authorList>
            <person name="Sulman M."/>
            <person name="Ellouze W."/>
            <person name="Ilyukhin E."/>
        </authorList>
    </citation>
    <scope>NUCLEOTIDE SEQUENCE [LARGE SCALE GENOMIC DNA]</scope>
    <source>
        <strain evidence="17 18">M11/M66-122</strain>
    </source>
</reference>
<evidence type="ECO:0000256" key="6">
    <source>
        <dbReference type="ARBA" id="ARBA00022454"/>
    </source>
</evidence>
<keyword evidence="9" id="KW-0949">S-adenosyl-L-methionine</keyword>
<keyword evidence="7 17" id="KW-0489">Methyltransferase</keyword>
<gene>
    <name evidence="17" type="primary">set9</name>
    <name evidence="17" type="ORF">SLS62_008176</name>
</gene>
<keyword evidence="6" id="KW-0158">Chromosome</keyword>
<dbReference type="InterPro" id="IPR039977">
    <property type="entry name" value="Suv4-20/Set9"/>
</dbReference>
<evidence type="ECO:0000259" key="16">
    <source>
        <dbReference type="PROSITE" id="PS50280"/>
    </source>
</evidence>
<evidence type="ECO:0000256" key="15">
    <source>
        <dbReference type="SAM" id="MobiDB-lite"/>
    </source>
</evidence>
<dbReference type="GO" id="GO:0005634">
    <property type="term" value="C:nucleus"/>
    <property type="evidence" value="ECO:0007669"/>
    <property type="project" value="UniProtKB-SubCell"/>
</dbReference>
<feature type="region of interest" description="Disordered" evidence="15">
    <location>
        <begin position="716"/>
        <end position="741"/>
    </location>
</feature>
<dbReference type="Gene3D" id="2.170.270.10">
    <property type="entry name" value="SET domain"/>
    <property type="match status" value="1"/>
</dbReference>
<dbReference type="InterPro" id="IPR041938">
    <property type="entry name" value="Hist-Lys_N-MTase_N"/>
</dbReference>
<dbReference type="AlphaFoldDB" id="A0AAN9UJR8"/>
<evidence type="ECO:0000256" key="11">
    <source>
        <dbReference type="ARBA" id="ARBA00023242"/>
    </source>
</evidence>
<dbReference type="InterPro" id="IPR001214">
    <property type="entry name" value="SET_dom"/>
</dbReference>
<feature type="region of interest" description="Disordered" evidence="15">
    <location>
        <begin position="502"/>
        <end position="550"/>
    </location>
</feature>
<dbReference type="EC" id="2.1.1.372" evidence="12"/>
<feature type="compositionally biased region" description="Low complexity" evidence="15">
    <location>
        <begin position="649"/>
        <end position="664"/>
    </location>
</feature>
<evidence type="ECO:0000256" key="14">
    <source>
        <dbReference type="ARBA" id="ARBA00048081"/>
    </source>
</evidence>
<evidence type="ECO:0000313" key="17">
    <source>
        <dbReference type="EMBL" id="KAK7749325.1"/>
    </source>
</evidence>
<dbReference type="InterPro" id="IPR025783">
    <property type="entry name" value="Set9_fungi"/>
</dbReference>
<evidence type="ECO:0000256" key="1">
    <source>
        <dbReference type="ARBA" id="ARBA00001984"/>
    </source>
</evidence>
<dbReference type="GO" id="GO:0032259">
    <property type="term" value="P:methylation"/>
    <property type="evidence" value="ECO:0007669"/>
    <property type="project" value="UniProtKB-KW"/>
</dbReference>
<dbReference type="SMART" id="SM00317">
    <property type="entry name" value="SET"/>
    <property type="match status" value="1"/>
</dbReference>
<name>A0AAN9UJR8_9PEZI</name>
<evidence type="ECO:0000313" key="18">
    <source>
        <dbReference type="Proteomes" id="UP001320420"/>
    </source>
</evidence>
<dbReference type="InterPro" id="IPR046341">
    <property type="entry name" value="SET_dom_sf"/>
</dbReference>
<feature type="region of interest" description="Disordered" evidence="15">
    <location>
        <begin position="772"/>
        <end position="793"/>
    </location>
</feature>
<dbReference type="Pfam" id="PF00856">
    <property type="entry name" value="SET"/>
    <property type="match status" value="1"/>
</dbReference>
<protein>
    <recommendedName>
        <fullName evidence="5">Histone-lysine N-methyltransferase SET9</fullName>
        <ecNumber evidence="12">2.1.1.372</ecNumber>
    </recommendedName>
    <alternativeName>
        <fullName evidence="4">Histone-lysine N-methyltransferase set9</fullName>
    </alternativeName>
    <alternativeName>
        <fullName evidence="13">SET domain protein 9</fullName>
    </alternativeName>
</protein>
<dbReference type="EMBL" id="JAKJXP020000074">
    <property type="protein sequence ID" value="KAK7749325.1"/>
    <property type="molecule type" value="Genomic_DNA"/>
</dbReference>
<feature type="domain" description="SET" evidence="16">
    <location>
        <begin position="116"/>
        <end position="230"/>
    </location>
</feature>
<keyword evidence="18" id="KW-1185">Reference proteome</keyword>
<accession>A0AAN9UJR8</accession>
<dbReference type="GO" id="GO:0140943">
    <property type="term" value="F:histone H4K20 trimethyltransferase activity"/>
    <property type="evidence" value="ECO:0007669"/>
    <property type="project" value="UniProtKB-EC"/>
</dbReference>
<evidence type="ECO:0000256" key="4">
    <source>
        <dbReference type="ARBA" id="ARBA00014232"/>
    </source>
</evidence>
<keyword evidence="11" id="KW-0539">Nucleus</keyword>
<dbReference type="PROSITE" id="PS50280">
    <property type="entry name" value="SET"/>
    <property type="match status" value="1"/>
</dbReference>
<feature type="region of interest" description="Disordered" evidence="15">
    <location>
        <begin position="368"/>
        <end position="432"/>
    </location>
</feature>
<comment type="subcellular location">
    <subcellularLocation>
        <location evidence="3">Chromosome</location>
    </subcellularLocation>
    <subcellularLocation>
        <location evidence="2">Nucleus</location>
    </subcellularLocation>
</comment>
<dbReference type="Gene3D" id="1.10.10.1700">
    <property type="entry name" value="Histone-lysine N-methyltransferase"/>
    <property type="match status" value="1"/>
</dbReference>
<dbReference type="PANTHER" id="PTHR12977:SF4">
    <property type="entry name" value="HISTONE-LYSINE N-METHYLTRANSFERASE KMT5B"/>
    <property type="match status" value="1"/>
</dbReference>
<feature type="compositionally biased region" description="Polar residues" evidence="15">
    <location>
        <begin position="395"/>
        <end position="407"/>
    </location>
</feature>
<dbReference type="PROSITE" id="PS51567">
    <property type="entry name" value="SAM_MT43_SUVAR420_1"/>
    <property type="match status" value="1"/>
</dbReference>
<evidence type="ECO:0000256" key="7">
    <source>
        <dbReference type="ARBA" id="ARBA00022603"/>
    </source>
</evidence>
<keyword evidence="8" id="KW-0808">Transferase</keyword>
<dbReference type="Proteomes" id="UP001320420">
    <property type="component" value="Unassembled WGS sequence"/>
</dbReference>
<dbReference type="SUPFAM" id="SSF82199">
    <property type="entry name" value="SET domain"/>
    <property type="match status" value="1"/>
</dbReference>
<sequence length="793" mass="86565">MAPNAKMAAKRQPLTLAQLSTYDDILTDALVDHTFYWTTIPKNRPSYHPSRGIKEEEITKIIQSHLIVEADLETAEAKLLATDGLRKFHQGLKTTKEKDDFRQHLRRYMQIYLPDCPFEVSSTNRYTIVSHEARITARKFIKKGQPVKYLSGIQVLISPKEEDALSARKKDFSIVVSSRNKCASLFMGPARFANHDCGANARLMITSHGGIEIIATQNIEMGDEITVTYGESYFGEDNCECLCKTCEDNLVNGWAQPDGSAAALKKSIESAAGGYSLRRRRRDESSASASRTPSVTPDIRPRIPKSRSKTVRMDSGRASLAGSPGPETLLRQKRKREFESLTTPPVTPAKKQKTMDCAVQAVATPDALFGRSSDEDSINGRSTSESASGDMIITAATTPESDTQEPGLQSPEASPEKLQAPPLKQEDSVTSSLSELAPAPLLIQDQDSITAAPLPTIESPAKFAKIDDTTMTNGVESTISVEPMALPAPATPLANAMEATLRTDDVLPSPNDASIASGTPDRGRARTRGKTREAPQEPLQEDSPQKVTSQRVRMPGDYTLTPVLLSEPDTAWVHCTICNEAFVQHDAYFTRSACPRCERHSKLYGYQWPKTEREGPQDKEERILDHRIVHRFLDPEDELKIRGRKLPRSSSSKPKPTTTTPTPTVAVAVAATEAVVAVTPTATTTTTTTTTDIAPAPQNIEAPIQATIQAQPPVGTEIPVKRGRGRPRKYPQPSTNTTTTTPITNAAAKAIDGDGDYVADRNCATAAAVEAAEREDARRSARRRNPSLRATVC</sequence>
<dbReference type="GO" id="GO:0005694">
    <property type="term" value="C:chromosome"/>
    <property type="evidence" value="ECO:0007669"/>
    <property type="project" value="UniProtKB-SubCell"/>
</dbReference>
<organism evidence="17 18">
    <name type="scientific">Diatrype stigma</name>
    <dbReference type="NCBI Taxonomy" id="117547"/>
    <lineage>
        <taxon>Eukaryota</taxon>
        <taxon>Fungi</taxon>
        <taxon>Dikarya</taxon>
        <taxon>Ascomycota</taxon>
        <taxon>Pezizomycotina</taxon>
        <taxon>Sordariomycetes</taxon>
        <taxon>Xylariomycetidae</taxon>
        <taxon>Xylariales</taxon>
        <taxon>Diatrypaceae</taxon>
        <taxon>Diatrype</taxon>
    </lineage>
</organism>
<keyword evidence="10" id="KW-0156">Chromatin regulator</keyword>
<feature type="region of interest" description="Disordered" evidence="15">
    <location>
        <begin position="639"/>
        <end position="664"/>
    </location>
</feature>
<evidence type="ECO:0000256" key="8">
    <source>
        <dbReference type="ARBA" id="ARBA00022679"/>
    </source>
</evidence>
<evidence type="ECO:0000256" key="9">
    <source>
        <dbReference type="ARBA" id="ARBA00022691"/>
    </source>
</evidence>
<evidence type="ECO:0000256" key="3">
    <source>
        <dbReference type="ARBA" id="ARBA00004286"/>
    </source>
</evidence>
<comment type="catalytic activity">
    <reaction evidence="14">
        <text>L-lysyl(20)-[histone H4] + 3 S-adenosyl-L-methionine = N(6),N(6),N(6)-trimethyl-L-lysyl(20)-[histone H4] + 3 S-adenosyl-L-homocysteine + 3 H(+)</text>
        <dbReference type="Rhea" id="RHEA:64456"/>
        <dbReference type="Rhea" id="RHEA-COMP:15554"/>
        <dbReference type="Rhea" id="RHEA-COMP:15998"/>
        <dbReference type="ChEBI" id="CHEBI:15378"/>
        <dbReference type="ChEBI" id="CHEBI:29969"/>
        <dbReference type="ChEBI" id="CHEBI:57856"/>
        <dbReference type="ChEBI" id="CHEBI:59789"/>
        <dbReference type="ChEBI" id="CHEBI:61961"/>
        <dbReference type="EC" id="2.1.1.372"/>
    </reaction>
</comment>
<evidence type="ECO:0000256" key="10">
    <source>
        <dbReference type="ARBA" id="ARBA00022853"/>
    </source>
</evidence>
<evidence type="ECO:0000256" key="2">
    <source>
        <dbReference type="ARBA" id="ARBA00004123"/>
    </source>
</evidence>
<comment type="function">
    <text evidence="1">Histone methyltransferase that trimethylates 'Lys-20' of histone H4 to form H4K20me3.</text>
</comment>
<evidence type="ECO:0000256" key="12">
    <source>
        <dbReference type="ARBA" id="ARBA00024057"/>
    </source>
</evidence>
<dbReference type="PANTHER" id="PTHR12977">
    <property type="entry name" value="SUPPRESSOR OF VARIEGATION 4-20-RELATED"/>
    <property type="match status" value="1"/>
</dbReference>
<proteinExistence type="predicted"/>
<feature type="region of interest" description="Disordered" evidence="15">
    <location>
        <begin position="275"/>
        <end position="354"/>
    </location>
</feature>
<comment type="caution">
    <text evidence="17">The sequence shown here is derived from an EMBL/GenBank/DDBJ whole genome shotgun (WGS) entry which is preliminary data.</text>
</comment>
<evidence type="ECO:0000256" key="13">
    <source>
        <dbReference type="ARBA" id="ARBA00030653"/>
    </source>
</evidence>